<dbReference type="HOGENOM" id="CLU_010194_8_0_1"/>
<dbReference type="Proteomes" id="UP000054342">
    <property type="component" value="Unassembled WGS sequence"/>
</dbReference>
<dbReference type="STRING" id="348802.A0A0D2DA08"/>
<dbReference type="PANTHER" id="PTHR43975">
    <property type="entry name" value="ZGC:101858"/>
    <property type="match status" value="1"/>
</dbReference>
<dbReference type="InterPro" id="IPR036291">
    <property type="entry name" value="NAD(P)-bd_dom_sf"/>
</dbReference>
<dbReference type="SUPFAM" id="SSF51735">
    <property type="entry name" value="NAD(P)-binding Rossmann-fold domains"/>
    <property type="match status" value="1"/>
</dbReference>
<dbReference type="PRINTS" id="PR00081">
    <property type="entry name" value="GDHRDH"/>
</dbReference>
<name>A0A0D2DA08_9EURO</name>
<sequence length="317" mass="34408">MAQTGKDFSLSPAYKMSQAGKVPRTYSASALLSLSPSLTDGITIDTKGTPGWDCKGKAMLITGANGGVGRAVVQAYARAGASHIGLGVRRDVSDLVVAVKAAAAQGGHPEPTVTVLLIDLEDRASLTAAAEQLEREWGRLDILISNAGYLPPFVPLLEGNEADYWYAWEINIRGTYWTAKAFLPLLLRCGGDKTFVAISSMGAHILTPGASSYQTTKFAIVRFAEFLMQDYGDQGLLAYSMHPASMLTELAKNIPSNMHHLLNDTPDLVGDTFAFLGSKKRDWLAGRFVAVCWDMPELMAREKEIVEKDALKFRMVM</sequence>
<keyword evidence="2" id="KW-1185">Reference proteome</keyword>
<evidence type="ECO:0008006" key="3">
    <source>
        <dbReference type="Google" id="ProtNLM"/>
    </source>
</evidence>
<dbReference type="InterPro" id="IPR002347">
    <property type="entry name" value="SDR_fam"/>
</dbReference>
<gene>
    <name evidence="1" type="ORF">PV05_03612</name>
</gene>
<organism evidence="1 2">
    <name type="scientific">Exophiala xenobiotica</name>
    <dbReference type="NCBI Taxonomy" id="348802"/>
    <lineage>
        <taxon>Eukaryota</taxon>
        <taxon>Fungi</taxon>
        <taxon>Dikarya</taxon>
        <taxon>Ascomycota</taxon>
        <taxon>Pezizomycotina</taxon>
        <taxon>Eurotiomycetes</taxon>
        <taxon>Chaetothyriomycetidae</taxon>
        <taxon>Chaetothyriales</taxon>
        <taxon>Herpotrichiellaceae</taxon>
        <taxon>Exophiala</taxon>
    </lineage>
</organism>
<accession>A0A0D2DA08</accession>
<dbReference type="PANTHER" id="PTHR43975:SF2">
    <property type="entry name" value="EG:BACR7A4.14 PROTEIN-RELATED"/>
    <property type="match status" value="1"/>
</dbReference>
<dbReference type="CDD" id="cd05233">
    <property type="entry name" value="SDR_c"/>
    <property type="match status" value="1"/>
</dbReference>
<proteinExistence type="predicted"/>
<dbReference type="RefSeq" id="XP_013319721.1">
    <property type="nucleotide sequence ID" value="XM_013464267.1"/>
</dbReference>
<dbReference type="EMBL" id="KN847318">
    <property type="protein sequence ID" value="KIW59137.1"/>
    <property type="molecule type" value="Genomic_DNA"/>
</dbReference>
<dbReference type="Gene3D" id="3.40.50.720">
    <property type="entry name" value="NAD(P)-binding Rossmann-like Domain"/>
    <property type="match status" value="1"/>
</dbReference>
<protein>
    <recommendedName>
        <fullName evidence="3">NAD(P)-binding protein</fullName>
    </recommendedName>
</protein>
<evidence type="ECO:0000313" key="2">
    <source>
        <dbReference type="Proteomes" id="UP000054342"/>
    </source>
</evidence>
<evidence type="ECO:0000313" key="1">
    <source>
        <dbReference type="EMBL" id="KIW59137.1"/>
    </source>
</evidence>
<dbReference type="AlphaFoldDB" id="A0A0D2DA08"/>
<dbReference type="OrthoDB" id="1933717at2759"/>
<dbReference type="GeneID" id="25325520"/>
<dbReference type="Pfam" id="PF00106">
    <property type="entry name" value="adh_short"/>
    <property type="match status" value="1"/>
</dbReference>
<reference evidence="1 2" key="1">
    <citation type="submission" date="2015-01" db="EMBL/GenBank/DDBJ databases">
        <title>The Genome Sequence of Exophiala xenobiotica CBS118157.</title>
        <authorList>
            <consortium name="The Broad Institute Genomics Platform"/>
            <person name="Cuomo C."/>
            <person name="de Hoog S."/>
            <person name="Gorbushina A."/>
            <person name="Stielow B."/>
            <person name="Teixiera M."/>
            <person name="Abouelleil A."/>
            <person name="Chapman S.B."/>
            <person name="Priest M."/>
            <person name="Young S.K."/>
            <person name="Wortman J."/>
            <person name="Nusbaum C."/>
            <person name="Birren B."/>
        </authorList>
    </citation>
    <scope>NUCLEOTIDE SEQUENCE [LARGE SCALE GENOMIC DNA]</scope>
    <source>
        <strain evidence="1 2">CBS 118157</strain>
    </source>
</reference>